<keyword evidence="9" id="KW-1185">Reference proteome</keyword>
<keyword evidence="4" id="KW-0732">Signal</keyword>
<evidence type="ECO:0000256" key="1">
    <source>
        <dbReference type="ARBA" id="ARBA00004127"/>
    </source>
</evidence>
<dbReference type="GO" id="GO:0005789">
    <property type="term" value="C:endoplasmic reticulum membrane"/>
    <property type="evidence" value="ECO:0007669"/>
    <property type="project" value="TreeGrafter"/>
</dbReference>
<evidence type="ECO:0000256" key="2">
    <source>
        <dbReference type="ARBA" id="ARBA00022502"/>
    </source>
</evidence>
<name>A0AA38T735_9ASTR</name>
<keyword evidence="7" id="KW-0333">Golgi apparatus</keyword>
<keyword evidence="5" id="KW-1133">Transmembrane helix</keyword>
<comment type="subcellular location">
    <subcellularLocation>
        <location evidence="1">Endomembrane system</location>
        <topology evidence="1">Multi-pass membrane protein</topology>
    </subcellularLocation>
    <subcellularLocation>
        <location evidence="7">Golgi apparatus membrane</location>
        <topology evidence="7">Multi-pass membrane protein</topology>
    </subcellularLocation>
</comment>
<dbReference type="EMBL" id="JARYMX010000003">
    <property type="protein sequence ID" value="KAJ9555584.1"/>
    <property type="molecule type" value="Genomic_DNA"/>
</dbReference>
<organism evidence="8 9">
    <name type="scientific">Centaurea solstitialis</name>
    <name type="common">yellow star-thistle</name>
    <dbReference type="NCBI Taxonomy" id="347529"/>
    <lineage>
        <taxon>Eukaryota</taxon>
        <taxon>Viridiplantae</taxon>
        <taxon>Streptophyta</taxon>
        <taxon>Embryophyta</taxon>
        <taxon>Tracheophyta</taxon>
        <taxon>Spermatophyta</taxon>
        <taxon>Magnoliopsida</taxon>
        <taxon>eudicotyledons</taxon>
        <taxon>Gunneridae</taxon>
        <taxon>Pentapetalae</taxon>
        <taxon>asterids</taxon>
        <taxon>campanulids</taxon>
        <taxon>Asterales</taxon>
        <taxon>Asteraceae</taxon>
        <taxon>Carduoideae</taxon>
        <taxon>Cardueae</taxon>
        <taxon>Centaureinae</taxon>
        <taxon>Centaurea</taxon>
    </lineage>
</organism>
<sequence length="195" mass="22224">MRVRSIDLAMRPLLELSTDPDDHLYGIDPSMPWNSSSSTNAYSQCYQACQVNHGFVDAMPDQLQNINNMPLNSYIFIIFVTSGPSQGNILYLNNYKLDYGKSNSLNSARGTFVGRSPVDYYQAIQDTHKNPTVYDFPPYEGFVDAHAVWHATTVPLTYLWWSSIKYDVELRTSILLKKVAVQKKNKSLQLYLPAR</sequence>
<reference evidence="8" key="1">
    <citation type="submission" date="2023-03" db="EMBL/GenBank/DDBJ databases">
        <title>Chromosome-scale reference genome and RAD-based genetic map of yellow starthistle (Centaurea solstitialis) reveal putative structural variation and QTLs associated with invader traits.</title>
        <authorList>
            <person name="Reatini B."/>
            <person name="Cang F.A."/>
            <person name="Jiang Q."/>
            <person name="Mckibben M.T.W."/>
            <person name="Barker M.S."/>
            <person name="Rieseberg L.H."/>
            <person name="Dlugosch K.M."/>
        </authorList>
    </citation>
    <scope>NUCLEOTIDE SEQUENCE</scope>
    <source>
        <strain evidence="8">CAN-66</strain>
        <tissue evidence="8">Leaf</tissue>
    </source>
</reference>
<keyword evidence="2 7" id="KW-0337">GPI-anchor biosynthesis</keyword>
<proteinExistence type="inferred from homology"/>
<gene>
    <name evidence="8" type="ORF">OSB04_010198</name>
</gene>
<evidence type="ECO:0000256" key="3">
    <source>
        <dbReference type="ARBA" id="ARBA00022692"/>
    </source>
</evidence>
<dbReference type="AlphaFoldDB" id="A0AA38T735"/>
<comment type="function">
    <text evidence="7">Involved in the lipid remodeling steps of GPI-anchor maturation.</text>
</comment>
<evidence type="ECO:0000256" key="7">
    <source>
        <dbReference type="RuleBase" id="RU365066"/>
    </source>
</evidence>
<comment type="similarity">
    <text evidence="7">Belongs to the PGAP3 family.</text>
</comment>
<evidence type="ECO:0000313" key="9">
    <source>
        <dbReference type="Proteomes" id="UP001172457"/>
    </source>
</evidence>
<accession>A0AA38T735</accession>
<evidence type="ECO:0000313" key="8">
    <source>
        <dbReference type="EMBL" id="KAJ9555584.1"/>
    </source>
</evidence>
<evidence type="ECO:0000256" key="4">
    <source>
        <dbReference type="ARBA" id="ARBA00022729"/>
    </source>
</evidence>
<dbReference type="PANTHER" id="PTHR13148">
    <property type="entry name" value="PER1-RELATED"/>
    <property type="match status" value="1"/>
</dbReference>
<dbReference type="Pfam" id="PF04080">
    <property type="entry name" value="Per1"/>
    <property type="match status" value="1"/>
</dbReference>
<dbReference type="InterPro" id="IPR007217">
    <property type="entry name" value="Per1-like"/>
</dbReference>
<dbReference type="PANTHER" id="PTHR13148:SF0">
    <property type="entry name" value="POST-GPI ATTACHMENT TO PROTEINS FACTOR 3"/>
    <property type="match status" value="1"/>
</dbReference>
<comment type="caution">
    <text evidence="8">The sequence shown here is derived from an EMBL/GenBank/DDBJ whole genome shotgun (WGS) entry which is preliminary data.</text>
</comment>
<dbReference type="GO" id="GO:0000139">
    <property type="term" value="C:Golgi membrane"/>
    <property type="evidence" value="ECO:0007669"/>
    <property type="project" value="UniProtKB-SubCell"/>
</dbReference>
<evidence type="ECO:0000256" key="5">
    <source>
        <dbReference type="ARBA" id="ARBA00022989"/>
    </source>
</evidence>
<protein>
    <recommendedName>
        <fullName evidence="7">Post-GPI attachment to proteins factor 3</fullName>
    </recommendedName>
</protein>
<dbReference type="GO" id="GO:0006506">
    <property type="term" value="P:GPI anchor biosynthetic process"/>
    <property type="evidence" value="ECO:0007669"/>
    <property type="project" value="UniProtKB-KW"/>
</dbReference>
<keyword evidence="3" id="KW-0812">Transmembrane</keyword>
<dbReference type="Proteomes" id="UP001172457">
    <property type="component" value="Chromosome 3"/>
</dbReference>
<dbReference type="GO" id="GO:0016788">
    <property type="term" value="F:hydrolase activity, acting on ester bonds"/>
    <property type="evidence" value="ECO:0007669"/>
    <property type="project" value="TreeGrafter"/>
</dbReference>
<keyword evidence="6" id="KW-0472">Membrane</keyword>
<evidence type="ECO:0000256" key="6">
    <source>
        <dbReference type="ARBA" id="ARBA00023136"/>
    </source>
</evidence>